<dbReference type="InterPro" id="IPR000210">
    <property type="entry name" value="BTB/POZ_dom"/>
</dbReference>
<proteinExistence type="predicted"/>
<dbReference type="PANTHER" id="PTHR47843">
    <property type="entry name" value="BTB DOMAIN-CONTAINING PROTEIN-RELATED"/>
    <property type="match status" value="1"/>
</dbReference>
<accession>A0ABR4BMJ9</accession>
<evidence type="ECO:0000313" key="2">
    <source>
        <dbReference type="EMBL" id="KAL2059005.1"/>
    </source>
</evidence>
<dbReference type="InterPro" id="IPR011333">
    <property type="entry name" value="SKP1/BTB/POZ_sf"/>
</dbReference>
<dbReference type="PROSITE" id="PS50097">
    <property type="entry name" value="BTB"/>
    <property type="match status" value="1"/>
</dbReference>
<protein>
    <recommendedName>
        <fullName evidence="1">BTB domain-containing protein</fullName>
    </recommendedName>
</protein>
<dbReference type="Proteomes" id="UP001590951">
    <property type="component" value="Unassembled WGS sequence"/>
</dbReference>
<keyword evidence="3" id="KW-1185">Reference proteome</keyword>
<gene>
    <name evidence="2" type="ORF">ABVK25_000297</name>
</gene>
<organism evidence="2 3">
    <name type="scientific">Lepraria finkii</name>
    <dbReference type="NCBI Taxonomy" id="1340010"/>
    <lineage>
        <taxon>Eukaryota</taxon>
        <taxon>Fungi</taxon>
        <taxon>Dikarya</taxon>
        <taxon>Ascomycota</taxon>
        <taxon>Pezizomycotina</taxon>
        <taxon>Lecanoromycetes</taxon>
        <taxon>OSLEUM clade</taxon>
        <taxon>Lecanoromycetidae</taxon>
        <taxon>Lecanorales</taxon>
        <taxon>Lecanorineae</taxon>
        <taxon>Stereocaulaceae</taxon>
        <taxon>Lepraria</taxon>
    </lineage>
</organism>
<dbReference type="CDD" id="cd18186">
    <property type="entry name" value="BTB_POZ_ZBTB_KLHL-like"/>
    <property type="match status" value="1"/>
</dbReference>
<comment type="caution">
    <text evidence="2">The sequence shown here is derived from an EMBL/GenBank/DDBJ whole genome shotgun (WGS) entry which is preliminary data.</text>
</comment>
<dbReference type="Gene3D" id="3.30.710.10">
    <property type="entry name" value="Potassium Channel Kv1.1, Chain A"/>
    <property type="match status" value="1"/>
</dbReference>
<dbReference type="EMBL" id="JBHFEH010000001">
    <property type="protein sequence ID" value="KAL2059005.1"/>
    <property type="molecule type" value="Genomic_DNA"/>
</dbReference>
<feature type="domain" description="BTB" evidence="1">
    <location>
        <begin position="27"/>
        <end position="98"/>
    </location>
</feature>
<evidence type="ECO:0000313" key="3">
    <source>
        <dbReference type="Proteomes" id="UP001590951"/>
    </source>
</evidence>
<dbReference type="PANTHER" id="PTHR47843:SF2">
    <property type="entry name" value="BTB DOMAIN-CONTAINING PROTEIN"/>
    <property type="match status" value="1"/>
</dbReference>
<name>A0ABR4BMJ9_9LECA</name>
<evidence type="ECO:0000259" key="1">
    <source>
        <dbReference type="PROSITE" id="PS50097"/>
    </source>
</evidence>
<dbReference type="SUPFAM" id="SSF54695">
    <property type="entry name" value="POZ domain"/>
    <property type="match status" value="1"/>
</dbReference>
<sequence>MAYNTSGLIILNGIHSEAGLSLLSNSAPVATVVGLPDQPTTWYLPKQLLTCHSPFFAAALDGRFAEAYFMIVSLPEDEPAVFGLFVQWLYLGHCKVDSEDNVINLGLIRGFQPAKAWADKLGCQPFQDRTILQLNKPTYQGPHGRVASHICVLSQCSRIKVTSMVEKAGDFGMDLIKAMTMGWNYGHVDPQKNPGLFLQVLMNEHAAQFLSFATTDENVESPSPAAWPTTVGFVSW</sequence>
<reference evidence="2 3" key="1">
    <citation type="submission" date="2024-09" db="EMBL/GenBank/DDBJ databases">
        <title>Rethinking Asexuality: The Enigmatic Case of Functional Sexual Genes in Lepraria (Stereocaulaceae).</title>
        <authorList>
            <person name="Doellman M."/>
            <person name="Sun Y."/>
            <person name="Barcenas-Pena A."/>
            <person name="Lumbsch H.T."/>
            <person name="Grewe F."/>
        </authorList>
    </citation>
    <scope>NUCLEOTIDE SEQUENCE [LARGE SCALE GENOMIC DNA]</scope>
    <source>
        <strain evidence="2 3">Grewe 0041</strain>
    </source>
</reference>